<accession>A0AAE1MUZ4</accession>
<feature type="domain" description="Disease resistance protein At4g27190-like leucine-rich repeats" evidence="7">
    <location>
        <begin position="1862"/>
        <end position="1960"/>
    </location>
</feature>
<evidence type="ECO:0000256" key="4">
    <source>
        <dbReference type="SAM" id="Coils"/>
    </source>
</evidence>
<dbReference type="Proteomes" id="UP001293593">
    <property type="component" value="Unassembled WGS sequence"/>
</dbReference>
<comment type="caution">
    <text evidence="8">The sequence shown here is derived from an EMBL/GenBank/DDBJ whole genome shotgun (WGS) entry which is preliminary data.</text>
</comment>
<dbReference type="GO" id="GO:0006952">
    <property type="term" value="P:defense response"/>
    <property type="evidence" value="ECO:0007669"/>
    <property type="project" value="UniProtKB-KW"/>
</dbReference>
<name>A0AAE1MUZ4_9FABA</name>
<feature type="domain" description="Disease resistance protein At4g27190-like leucine-rich repeats" evidence="7">
    <location>
        <begin position="1050"/>
        <end position="1090"/>
    </location>
</feature>
<dbReference type="FunFam" id="3.40.50.300:FF:001091">
    <property type="entry name" value="Probable disease resistance protein At1g61300"/>
    <property type="match status" value="1"/>
</dbReference>
<feature type="region of interest" description="Disordered" evidence="5">
    <location>
        <begin position="2452"/>
        <end position="2485"/>
    </location>
</feature>
<comment type="similarity">
    <text evidence="1">Belongs to the disease resistance NB-LRR family.</text>
</comment>
<dbReference type="SUPFAM" id="SSF52540">
    <property type="entry name" value="P-loop containing nucleoside triphosphate hydrolases"/>
    <property type="match status" value="1"/>
</dbReference>
<dbReference type="Pfam" id="PF00931">
    <property type="entry name" value="NB-ARC"/>
    <property type="match status" value="1"/>
</dbReference>
<keyword evidence="4" id="KW-0175">Coiled coil</keyword>
<evidence type="ECO:0000256" key="3">
    <source>
        <dbReference type="ARBA" id="ARBA00022821"/>
    </source>
</evidence>
<gene>
    <name evidence="8" type="ORF">QN277_018916</name>
</gene>
<evidence type="ECO:0008006" key="10">
    <source>
        <dbReference type="Google" id="ProtNLM"/>
    </source>
</evidence>
<feature type="region of interest" description="Disordered" evidence="5">
    <location>
        <begin position="2089"/>
        <end position="2123"/>
    </location>
</feature>
<dbReference type="PANTHER" id="PTHR33463:SF105">
    <property type="entry name" value="AND NB-ARC DOMAIN DISEASE RESISTANCE PROTEIN, PUTATIVE-RELATED"/>
    <property type="match status" value="1"/>
</dbReference>
<feature type="domain" description="Disease resistance protein At4g27190-like leucine-rich repeats" evidence="7">
    <location>
        <begin position="1320"/>
        <end position="1419"/>
    </location>
</feature>
<sequence length="2668" mass="303157">MTSILESVAADIAKRLVVKAIEEFKYFSHFEDHIQDFEIEYDSLVAKRNKVKNDIEAAQRNEIQIEDDVQNWIQFADKVIEKNDEIKQTQFYGWCPPWKYRQGKRLAKRTTVIKAHIQKCEFDKMVRPAELPGMKYHASSKDFIDFESRKKKVKELVEALEDGNHYMIGLQGMGGTGKTTLAIQVGKKLEESKSFEKVIFVVVSNPLDVNKIRGDIARALDLKLEERVEADHSKLLWSRISKNEKKLLIILDDVWGELNLIEIGIPSGLDHKNCYVLITTREPKVCQDMECQPIVRLDTLDDGDALRLFRLHATSELEGLAQDFSKECGGLPIAIVALARSLRNLHVGELKTALRALQNSKSLVDVHDDLLKVYNCLRSSYDNLRSKKAQTLFQLCSIFPEDYQFPINLIIRLGIGSGIFEEADDYCAARSQALDVKNKLIDSTLLQEEQVGEKECIKMHDLVREVAQWIAKEDIQVIKDSRTTLTTNKRFVFWSTNDFPDQFDDTNLEILLLWVSGNVRVKDLNAFFAGMPRLKILFLLGENGRKIPSPSLLKSLLSLNCIHTLILDGWELGDISILKNMQSLVSLEFKSCLIIELPRNIMELKKLRWLGMRNCKIEKNNPFEVIEKCTQLEEVYFVENFNVKDWNTKDDKEIENGIALDISPAELQIFSIAYDGFKRFAGDDNGLLRCFNPEHIKHLVTDAMFKYLVRSAEVFELGKIGQTSWKNLAPDIIPLEKGGMDNLVKLYLYERDDIECLIDNSNYQYSNVTVFSKLVELHLYCVDVKELYSGAMPSLFLWQLQILWLEKCMKLQNIFFDENIKLPYLKVLRLISCPMFQPSIFPTSVAQSLERLEELVVESCEELKSLIAYESLKQEMIVVGSQKNYGLLFPALKSLRIRQCDKLEMVFSLLQHGDLPKLEVLYIYGCRELKYIFGEYRVVGLVLQQEIIQTLQTKVTLHDVPSLISIFQNCQSMPRPRQDFKEDSKEKHENSKPNAFSWAYGCCFLAQTKDTNIGVPSVTMEHHIISQGSCGSSKRMKPLHTAKCLMRHPLSLQNIRDMRLTRCSKLKSLFSVSIATTMTMLEMLSIDYCEELKGIITNEVEEDDHLNCTSIFPELQRLSVSHCNKLEFIFPSTLSGGLQKLKSILIFEAHELKYVFGKYNEEECLSNENENNDEHHIYLPALESLDLWGVPNMIRIAVKKYQQKCPSLQIVEAPKAPTRDTNIVVPSATVKHHPISQGSCGSIKMMETLHTAQSLMRHPLSLQNIRDMTLRRCSKLKLLFNVSIAATMIMLEKLDIEKCEELKHIITNEADDDYHLNCTYIFPKLQSLYVHDCNKLEFIVPYTLYGALQKLKSIDIHGAHELKYVFGKYNEEECLSNEIENNDEPQIHLLALESLHLSGVPNMISIGIKKYQQKCPSLQIVEAPPKAPTRDTNIAVSSATVKHHPISQGSCGTSKRMEAMHTAECLMRHPWSLQNIRHMTLDGCSKLKSLFSVSIATTMIMLEKLDIKDCEELKHVITNEADDDYHLNCTSIFPKLQSLQINFCDKLEFIFPSTLSGGLQKLKSIDIKGAYELKYVFGKYNEEECVSNGNENNETHIHLPALEILSLWYVPNIISIGVNKYQQKCPSLQIVEAPKEIKQHMQDVTSKRKKKSELQEIVNVTIPPTPTVGFQYFLNFHNLKEIVIKGNEKLKTLFSVSASRNLPQLSKLTIKGCEELVNVVEDDSHDHHHMNSSSILPKLEDLSIKDCNKLEFIFPLTLFGTLQKFKSLIVKEAAQLYCIFENESDELHIHLPATLERLSFVGVPKIMNKILAKKYHVSFLSLHSIEFGDLEEFNGRSFLDLMAYLQEMQLNVKVPKDSVKIIKDVQKLTKLGIRYSKIEEVLNLEGVEIEGTVLTLSLEEIWLKDLSELNHIWKGPKYILSLPNLWQLNIVACKKLRVIFNVSIVKSLPQLSNVTIKDCDELVDIIEDSLEGHLHQICFPKLQTISIDRCNSLKCLFSISTSGMFPKLTRLEIEEASELEQVFIRKQDDMQKMTMMEQFFPELSNVTLRKLPMLVTICVGIDFQNVRWYTVNECPKYQGMDHIQEELEDGDSQNQAATNASPDFAESKKETVKEIEAKDPTPALLEKQALEGSTTKLQLRSTSLHNYNKSEKEGGRVVFGPASKLSAPTSSSFQSMEETSIEMQAKDSNQASRKQASETSAAKSHLRRTSLPSIDAILKEIVEEGSTSEDVVATTMVADLAPRNSWDLMPSKSRSETSMAHSLEGVTSSVVPQVECLKSGPSTLSSEKTEKEDVKIQTSRLSIDPTWTNSKITQSIKDTKEHGHADNYAEEYSYSRKQSIGPSDNLPIKDSAPELEDEHKTIESTTQFQHEDRAVTRTTAEASHKINTLLGDYSIDIILKERSEQGPTLEDVAVADLKPRNSSVTQGIKNTMEQGLKDNYPEDDAMISFQSTNSNSRKQSTIGPIDNLSRKDSTMSAKEKAGGVHEKTITRGMLPRATPFESEFTIEEVGDHSSVQKEAKSDEPIKGILSQVITSLYYPSKCVDAGSSSLKLEIWEIFRLVVLKHGEMALLAQALEQYPQLLLPRANRTDRIIALSYRVLVDILIMQTKTPNTITQSEKTTLEANLCDAIVLGFDKDWVESIRAKVLGVNMSGVSATKEEIQVMEVKL</sequence>
<dbReference type="PRINTS" id="PR00364">
    <property type="entry name" value="DISEASERSIST"/>
</dbReference>
<dbReference type="SUPFAM" id="SSF52047">
    <property type="entry name" value="RNI-like"/>
    <property type="match status" value="4"/>
</dbReference>
<evidence type="ECO:0000256" key="1">
    <source>
        <dbReference type="ARBA" id="ARBA00008894"/>
    </source>
</evidence>
<feature type="domain" description="NB-ARC" evidence="6">
    <location>
        <begin position="150"/>
        <end position="313"/>
    </location>
</feature>
<feature type="domain" description="Disease resistance protein At4g27190-like leucine-rich repeats" evidence="7">
    <location>
        <begin position="823"/>
        <end position="934"/>
    </location>
</feature>
<feature type="compositionally biased region" description="Basic and acidic residues" evidence="5">
    <location>
        <begin position="2468"/>
        <end position="2485"/>
    </location>
</feature>
<dbReference type="EMBL" id="JAWXYG010000004">
    <property type="protein sequence ID" value="KAK4275906.1"/>
    <property type="molecule type" value="Genomic_DNA"/>
</dbReference>
<feature type="compositionally biased region" description="Polar residues" evidence="5">
    <location>
        <begin position="2452"/>
        <end position="2462"/>
    </location>
</feature>
<keyword evidence="3" id="KW-0611">Plant defense</keyword>
<evidence type="ECO:0000313" key="8">
    <source>
        <dbReference type="EMBL" id="KAK4275906.1"/>
    </source>
</evidence>
<dbReference type="Pfam" id="PF23247">
    <property type="entry name" value="LRR_RPS2"/>
    <property type="match status" value="9"/>
</dbReference>
<feature type="compositionally biased region" description="Basic and acidic residues" evidence="5">
    <location>
        <begin position="2105"/>
        <end position="2119"/>
    </location>
</feature>
<organism evidence="8 9">
    <name type="scientific">Acacia crassicarpa</name>
    <name type="common">northern wattle</name>
    <dbReference type="NCBI Taxonomy" id="499986"/>
    <lineage>
        <taxon>Eukaryota</taxon>
        <taxon>Viridiplantae</taxon>
        <taxon>Streptophyta</taxon>
        <taxon>Embryophyta</taxon>
        <taxon>Tracheophyta</taxon>
        <taxon>Spermatophyta</taxon>
        <taxon>Magnoliopsida</taxon>
        <taxon>eudicotyledons</taxon>
        <taxon>Gunneridae</taxon>
        <taxon>Pentapetalae</taxon>
        <taxon>rosids</taxon>
        <taxon>fabids</taxon>
        <taxon>Fabales</taxon>
        <taxon>Fabaceae</taxon>
        <taxon>Caesalpinioideae</taxon>
        <taxon>mimosoid clade</taxon>
        <taxon>Acacieae</taxon>
        <taxon>Acacia</taxon>
    </lineage>
</organism>
<evidence type="ECO:0000259" key="7">
    <source>
        <dbReference type="Pfam" id="PF23247"/>
    </source>
</evidence>
<dbReference type="InterPro" id="IPR002182">
    <property type="entry name" value="NB-ARC"/>
</dbReference>
<keyword evidence="2" id="KW-0433">Leucine-rich repeat</keyword>
<feature type="compositionally biased region" description="Polar residues" evidence="5">
    <location>
        <begin position="2092"/>
        <end position="2101"/>
    </location>
</feature>
<dbReference type="InterPro" id="IPR032675">
    <property type="entry name" value="LRR_dom_sf"/>
</dbReference>
<feature type="domain" description="Disease resistance protein At4g27190-like leucine-rich repeats" evidence="7">
    <location>
        <begin position="1670"/>
        <end position="1714"/>
    </location>
</feature>
<evidence type="ECO:0000256" key="2">
    <source>
        <dbReference type="ARBA" id="ARBA00022614"/>
    </source>
</evidence>
<evidence type="ECO:0000259" key="6">
    <source>
        <dbReference type="Pfam" id="PF00931"/>
    </source>
</evidence>
<dbReference type="InterPro" id="IPR050905">
    <property type="entry name" value="Plant_NBS-LRR"/>
</dbReference>
<reference evidence="8" key="1">
    <citation type="submission" date="2023-10" db="EMBL/GenBank/DDBJ databases">
        <title>Chromosome-level genome of the transformable northern wattle, Acacia crassicarpa.</title>
        <authorList>
            <person name="Massaro I."/>
            <person name="Sinha N.R."/>
            <person name="Poethig S."/>
            <person name="Leichty A.R."/>
        </authorList>
    </citation>
    <scope>NUCLEOTIDE SEQUENCE</scope>
    <source>
        <strain evidence="8">Acra3RX</strain>
        <tissue evidence="8">Leaf</tissue>
    </source>
</reference>
<feature type="domain" description="Disease resistance protein At4g27190-like leucine-rich repeats" evidence="7">
    <location>
        <begin position="1530"/>
        <end position="1629"/>
    </location>
</feature>
<evidence type="ECO:0000313" key="9">
    <source>
        <dbReference type="Proteomes" id="UP001293593"/>
    </source>
</evidence>
<dbReference type="GO" id="GO:0043531">
    <property type="term" value="F:ADP binding"/>
    <property type="evidence" value="ECO:0007669"/>
    <property type="project" value="InterPro"/>
</dbReference>
<protein>
    <recommendedName>
        <fullName evidence="10">Disease resistance protein</fullName>
    </recommendedName>
</protein>
<dbReference type="SUPFAM" id="SSF52058">
    <property type="entry name" value="L domain-like"/>
    <property type="match status" value="1"/>
</dbReference>
<feature type="domain" description="Disease resistance protein At4g27190-like leucine-rich repeats" evidence="7">
    <location>
        <begin position="1973"/>
        <end position="2076"/>
    </location>
</feature>
<feature type="domain" description="Disease resistance protein At4g27190-like leucine-rich repeats" evidence="7">
    <location>
        <begin position="1472"/>
        <end position="1511"/>
    </location>
</feature>
<dbReference type="Gene3D" id="1.10.10.10">
    <property type="entry name" value="Winged helix-like DNA-binding domain superfamily/Winged helix DNA-binding domain"/>
    <property type="match status" value="1"/>
</dbReference>
<dbReference type="CDD" id="cd00009">
    <property type="entry name" value="AAA"/>
    <property type="match status" value="1"/>
</dbReference>
<feature type="region of interest" description="Disordered" evidence="5">
    <location>
        <begin position="2146"/>
        <end position="2207"/>
    </location>
</feature>
<feature type="domain" description="Disease resistance protein At4g27190-like leucine-rich repeats" evidence="7">
    <location>
        <begin position="1106"/>
        <end position="1211"/>
    </location>
</feature>
<feature type="compositionally biased region" description="Polar residues" evidence="5">
    <location>
        <begin position="2166"/>
        <end position="2202"/>
    </location>
</feature>
<feature type="coiled-coil region" evidence="4">
    <location>
        <begin position="34"/>
        <end position="68"/>
    </location>
</feature>
<dbReference type="InterPro" id="IPR036388">
    <property type="entry name" value="WH-like_DNA-bd_sf"/>
</dbReference>
<proteinExistence type="inferred from homology"/>
<feature type="region of interest" description="Disordered" evidence="5">
    <location>
        <begin position="2332"/>
        <end position="2351"/>
    </location>
</feature>
<dbReference type="InterPro" id="IPR057135">
    <property type="entry name" value="At4g27190-like_LRR"/>
</dbReference>
<dbReference type="PANTHER" id="PTHR33463">
    <property type="entry name" value="NB-ARC DOMAIN-CONTAINING PROTEIN-RELATED"/>
    <property type="match status" value="1"/>
</dbReference>
<dbReference type="InterPro" id="IPR027417">
    <property type="entry name" value="P-loop_NTPase"/>
</dbReference>
<dbReference type="Gene3D" id="3.40.50.300">
    <property type="entry name" value="P-loop containing nucleotide triphosphate hydrolases"/>
    <property type="match status" value="1"/>
</dbReference>
<dbReference type="Gene3D" id="3.80.10.10">
    <property type="entry name" value="Ribonuclease Inhibitor"/>
    <property type="match status" value="7"/>
</dbReference>
<keyword evidence="9" id="KW-1185">Reference proteome</keyword>
<evidence type="ECO:0000256" key="5">
    <source>
        <dbReference type="SAM" id="MobiDB-lite"/>
    </source>
</evidence>